<gene>
    <name evidence="2" type="ORF">DCAR_012822</name>
    <name evidence="3" type="ORF">DCAR_0418293</name>
</gene>
<dbReference type="AlphaFoldDB" id="A0A165ZAU3"/>
<dbReference type="PROSITE" id="PS50082">
    <property type="entry name" value="WD_REPEATS_2"/>
    <property type="match status" value="2"/>
</dbReference>
<evidence type="ECO:0000313" key="3">
    <source>
        <dbReference type="EMBL" id="WOG98947.1"/>
    </source>
</evidence>
<sequence length="792" mass="87602">MQIYYNSSVEYKPSPVVALATSPDDSRVAAAREDGSLEIWLVSPGAIGWHCQLTIHGDPNSRVTSLVWCRSSGFDSFGRLFSCSVDGSVSEWDLFELIQKTVVSIGVTIWQMASAPCKNSRSHEMRHSQYIKAINDSSDDDCSDSENDDDSVVTTDGSVIEDTSVAMACDDGCVRIYTVSDELVYNRSLPRVSGRTLSVTWSPDANKIYSGSSDGFIRCWDPKTAREIYRITVGLGGLGNGPEICIWSLLALRNGSLVSADSSGSVQFWDSQMGTLLQAHSRHKGDVNALSTVPSHNNVFSAGSDGQVILYKLSKDASGSTKEKSSVRTVNKWVYVGYSRAHTHDVRALTVAVPISREDTFPDEKVKRARVSKSYHTGVPMLISAGDDTKLFAYAATEFTQFYPHDICPVPQKPPMQLVLNTVFNQSSLLLIQASKWLNVFCVRAKSSGHPDVSSGPSVGTATTDLVVRVKSKSSQKIICSSMSNSGVYFSYSDQIKPSLLKLNNTEARKSAWTIEKRKLPSLPFAHSMCFTSDSSRLMIAGNDRKIYVVDVESLKLICMYTPRSKDIDDEILSEPPITKMFTSPNGQWLAAVNCFGDVYIFNLEIQRQQWFISRLDGAFVTAGGFTPRNSNIFVISTSSNQLYAFDVDAKQLGDWSIRHTLPRFYQEFPGEVTGLAFPPSPNASSLIVYSSRAMCLIDCGTKVSQVDDNDLSKDLDATLRKLQTSPLDKKLKRKLRASREPETKHNVRDFKENVLFVGYLSKGSLLVMEKPWSQVVRTLDAPPVHRHIYGT</sequence>
<dbReference type="InterPro" id="IPR015943">
    <property type="entry name" value="WD40/YVTN_repeat-like_dom_sf"/>
</dbReference>
<dbReference type="GO" id="GO:0035266">
    <property type="term" value="P:meristem growth"/>
    <property type="evidence" value="ECO:0007669"/>
    <property type="project" value="InterPro"/>
</dbReference>
<dbReference type="GO" id="GO:0010073">
    <property type="term" value="P:meristem maintenance"/>
    <property type="evidence" value="ECO:0007669"/>
    <property type="project" value="InterPro"/>
</dbReference>
<dbReference type="Gramene" id="KZM99816">
    <property type="protein sequence ID" value="KZM99816"/>
    <property type="gene ID" value="DCAR_012822"/>
</dbReference>
<evidence type="ECO:0000313" key="4">
    <source>
        <dbReference type="Proteomes" id="UP000077755"/>
    </source>
</evidence>
<dbReference type="PROSITE" id="PS50294">
    <property type="entry name" value="WD_REPEATS_REGION"/>
    <property type="match status" value="1"/>
</dbReference>
<organism evidence="2">
    <name type="scientific">Daucus carota subsp. sativus</name>
    <name type="common">Carrot</name>
    <dbReference type="NCBI Taxonomy" id="79200"/>
    <lineage>
        <taxon>Eukaryota</taxon>
        <taxon>Viridiplantae</taxon>
        <taxon>Streptophyta</taxon>
        <taxon>Embryophyta</taxon>
        <taxon>Tracheophyta</taxon>
        <taxon>Spermatophyta</taxon>
        <taxon>Magnoliopsida</taxon>
        <taxon>eudicotyledons</taxon>
        <taxon>Gunneridae</taxon>
        <taxon>Pentapetalae</taxon>
        <taxon>asterids</taxon>
        <taxon>campanulids</taxon>
        <taxon>Apiales</taxon>
        <taxon>Apiaceae</taxon>
        <taxon>Apioideae</taxon>
        <taxon>Scandiceae</taxon>
        <taxon>Daucinae</taxon>
        <taxon>Daucus</taxon>
        <taxon>Daucus sect. Daucus</taxon>
    </lineage>
</organism>
<dbReference type="PANTHER" id="PTHR45086:SF1">
    <property type="entry name" value="WD REPEAT-CONTAINING PROTEIN PCN"/>
    <property type="match status" value="1"/>
</dbReference>
<dbReference type="PANTHER" id="PTHR45086">
    <property type="entry name" value="WD REPEAT-CONTAINING PROTEIN PCN"/>
    <property type="match status" value="1"/>
</dbReference>
<dbReference type="Pfam" id="PF00400">
    <property type="entry name" value="WD40"/>
    <property type="match status" value="3"/>
</dbReference>
<evidence type="ECO:0000256" key="1">
    <source>
        <dbReference type="PROSITE-ProRule" id="PRU00221"/>
    </source>
</evidence>
<dbReference type="OrthoDB" id="8883818at2759"/>
<name>A0A165ZAU3_DAUCS</name>
<feature type="repeat" description="WD" evidence="1">
    <location>
        <begin position="198"/>
        <end position="230"/>
    </location>
</feature>
<dbReference type="EMBL" id="CP093346">
    <property type="protein sequence ID" value="WOG98947.1"/>
    <property type="molecule type" value="Genomic_DNA"/>
</dbReference>
<dbReference type="SMART" id="SM00320">
    <property type="entry name" value="WD40"/>
    <property type="match status" value="7"/>
</dbReference>
<feature type="repeat" description="WD" evidence="1">
    <location>
        <begin position="9"/>
        <end position="40"/>
    </location>
</feature>
<keyword evidence="4" id="KW-1185">Reference proteome</keyword>
<dbReference type="OMA" id="YIGCARA"/>
<accession>A0A165ZAU3</accession>
<dbReference type="InterPro" id="IPR036322">
    <property type="entry name" value="WD40_repeat_dom_sf"/>
</dbReference>
<dbReference type="KEGG" id="dcr:108218843"/>
<dbReference type="Proteomes" id="UP000077755">
    <property type="component" value="Chromosome 4"/>
</dbReference>
<dbReference type="Gene3D" id="2.130.10.10">
    <property type="entry name" value="YVTN repeat-like/Quinoprotein amine dehydrogenase"/>
    <property type="match status" value="4"/>
</dbReference>
<dbReference type="SUPFAM" id="SSF50978">
    <property type="entry name" value="WD40 repeat-like"/>
    <property type="match status" value="2"/>
</dbReference>
<proteinExistence type="predicted"/>
<dbReference type="InterPro" id="IPR001680">
    <property type="entry name" value="WD40_rpt"/>
</dbReference>
<evidence type="ECO:0000313" key="2">
    <source>
        <dbReference type="EMBL" id="KZM99816.1"/>
    </source>
</evidence>
<dbReference type="InterPro" id="IPR044622">
    <property type="entry name" value="PCN"/>
</dbReference>
<dbReference type="STRING" id="79200.A0A165ZAU3"/>
<protein>
    <submittedName>
        <fullName evidence="2">Uncharacterized protein</fullName>
    </submittedName>
</protein>
<keyword evidence="1" id="KW-0853">WD repeat</keyword>
<reference evidence="3" key="2">
    <citation type="submission" date="2022-03" db="EMBL/GenBank/DDBJ databases">
        <title>Draft title - Genomic analysis of global carrot germplasm unveils the trajectory of domestication and the origin of high carotenoid orange carrot.</title>
        <authorList>
            <person name="Iorizzo M."/>
            <person name="Ellison S."/>
            <person name="Senalik D."/>
            <person name="Macko-Podgorni A."/>
            <person name="Grzebelus D."/>
            <person name="Bostan H."/>
            <person name="Rolling W."/>
            <person name="Curaba J."/>
            <person name="Simon P."/>
        </authorList>
    </citation>
    <scope>NUCLEOTIDE SEQUENCE</scope>
    <source>
        <tissue evidence="3">Leaf</tissue>
    </source>
</reference>
<reference evidence="2" key="1">
    <citation type="journal article" date="2016" name="Nat. Genet.">
        <title>A high-quality carrot genome assembly provides new insights into carotenoid accumulation and asterid genome evolution.</title>
        <authorList>
            <person name="Iorizzo M."/>
            <person name="Ellison S."/>
            <person name="Senalik D."/>
            <person name="Zeng P."/>
            <person name="Satapoomin P."/>
            <person name="Huang J."/>
            <person name="Bowman M."/>
            <person name="Iovene M."/>
            <person name="Sanseverino W."/>
            <person name="Cavagnaro P."/>
            <person name="Yildiz M."/>
            <person name="Macko-Podgorni A."/>
            <person name="Moranska E."/>
            <person name="Grzebelus E."/>
            <person name="Grzebelus D."/>
            <person name="Ashrafi H."/>
            <person name="Zheng Z."/>
            <person name="Cheng S."/>
            <person name="Spooner D."/>
            <person name="Van Deynze A."/>
            <person name="Simon P."/>
        </authorList>
    </citation>
    <scope>NUCLEOTIDE SEQUENCE [LARGE SCALE GENOMIC DNA]</scope>
    <source>
        <tissue evidence="2">Leaf</tissue>
    </source>
</reference>
<dbReference type="EMBL" id="LNRQ01000004">
    <property type="protein sequence ID" value="KZM99816.1"/>
    <property type="molecule type" value="Genomic_DNA"/>
</dbReference>